<dbReference type="InterPro" id="IPR037171">
    <property type="entry name" value="NagB/RpiA_transferase-like"/>
</dbReference>
<dbReference type="InterPro" id="IPR006148">
    <property type="entry name" value="Glc/Gal-6P_isomerase"/>
</dbReference>
<sequence>MPDRDSGRRARYNRTPWFHHFGRRVDHRTCGRDHLGSLANFLKNITKQQWKHKVRKDVSIFDTLDELSTAAAEAVLRIAKYTIEEQGVFRVALAGGSTSRRLYQVLSSTPYRSRTNWAAWSVYWGDERLVPLSHPDSNYGMTRKFLLAHVPIDENNIHPVPVSLGDGWLIADEYEHILRETTGTPTDGVPALDLVLLGLGRDGHTASLFPGNPAVDETECLVVETAPGSRPPLVERITTTLPLLNAARHIVFLVTGEDKADAFRSAYHGVPLGEVTQVPAYLVRPADGSVHWFITRDTASKCSAW</sequence>
<organism evidence="9 10">
    <name type="scientific">Amycolatopsis pigmentata</name>
    <dbReference type="NCBI Taxonomy" id="450801"/>
    <lineage>
        <taxon>Bacteria</taxon>
        <taxon>Bacillati</taxon>
        <taxon>Actinomycetota</taxon>
        <taxon>Actinomycetes</taxon>
        <taxon>Pseudonocardiales</taxon>
        <taxon>Pseudonocardiaceae</taxon>
        <taxon>Amycolatopsis</taxon>
    </lineage>
</organism>
<evidence type="ECO:0000256" key="5">
    <source>
        <dbReference type="ARBA" id="ARBA00013198"/>
    </source>
</evidence>
<comment type="catalytic activity">
    <reaction evidence="1 7">
        <text>6-phospho-D-glucono-1,5-lactone + H2O = 6-phospho-D-gluconate + H(+)</text>
        <dbReference type="Rhea" id="RHEA:12556"/>
        <dbReference type="ChEBI" id="CHEBI:15377"/>
        <dbReference type="ChEBI" id="CHEBI:15378"/>
        <dbReference type="ChEBI" id="CHEBI:57955"/>
        <dbReference type="ChEBI" id="CHEBI:58759"/>
        <dbReference type="EC" id="3.1.1.31"/>
    </reaction>
</comment>
<dbReference type="Gene3D" id="3.40.50.1360">
    <property type="match status" value="1"/>
</dbReference>
<dbReference type="InterPro" id="IPR039104">
    <property type="entry name" value="6PGL"/>
</dbReference>
<dbReference type="GO" id="GO:0017057">
    <property type="term" value="F:6-phosphogluconolactonase activity"/>
    <property type="evidence" value="ECO:0007669"/>
    <property type="project" value="UniProtKB-EC"/>
</dbReference>
<dbReference type="Pfam" id="PF01182">
    <property type="entry name" value="Glucosamine_iso"/>
    <property type="match status" value="1"/>
</dbReference>
<evidence type="ECO:0000256" key="4">
    <source>
        <dbReference type="ARBA" id="ARBA00010662"/>
    </source>
</evidence>
<dbReference type="PANTHER" id="PTHR11054">
    <property type="entry name" value="6-PHOSPHOGLUCONOLACTONASE"/>
    <property type="match status" value="1"/>
</dbReference>
<evidence type="ECO:0000313" key="10">
    <source>
        <dbReference type="Proteomes" id="UP001597417"/>
    </source>
</evidence>
<comment type="similarity">
    <text evidence="4 7">Belongs to the glucosamine/galactosamine-6-phosphate isomerase family. 6-phosphogluconolactonase subfamily.</text>
</comment>
<comment type="caution">
    <text evidence="9">The sequence shown here is derived from an EMBL/GenBank/DDBJ whole genome shotgun (WGS) entry which is preliminary data.</text>
</comment>
<evidence type="ECO:0000256" key="2">
    <source>
        <dbReference type="ARBA" id="ARBA00002681"/>
    </source>
</evidence>
<evidence type="ECO:0000256" key="1">
    <source>
        <dbReference type="ARBA" id="ARBA00000832"/>
    </source>
</evidence>
<proteinExistence type="inferred from homology"/>
<keyword evidence="7 9" id="KW-0378">Hydrolase</keyword>
<reference evidence="10" key="1">
    <citation type="journal article" date="2019" name="Int. J. Syst. Evol. Microbiol.">
        <title>The Global Catalogue of Microorganisms (GCM) 10K type strain sequencing project: providing services to taxonomists for standard genome sequencing and annotation.</title>
        <authorList>
            <consortium name="The Broad Institute Genomics Platform"/>
            <consortium name="The Broad Institute Genome Sequencing Center for Infectious Disease"/>
            <person name="Wu L."/>
            <person name="Ma J."/>
        </authorList>
    </citation>
    <scope>NUCLEOTIDE SEQUENCE [LARGE SCALE GENOMIC DNA]</scope>
    <source>
        <strain evidence="10">CGMCC 4.7645</strain>
    </source>
</reference>
<name>A0ABW5G543_9PSEU</name>
<dbReference type="NCBIfam" id="TIGR01198">
    <property type="entry name" value="pgl"/>
    <property type="match status" value="1"/>
</dbReference>
<dbReference type="InterPro" id="IPR005900">
    <property type="entry name" value="6-phosphogluconolactonase_DevB"/>
</dbReference>
<evidence type="ECO:0000259" key="8">
    <source>
        <dbReference type="Pfam" id="PF01182"/>
    </source>
</evidence>
<dbReference type="SUPFAM" id="SSF100950">
    <property type="entry name" value="NagB/RpiA/CoA transferase-like"/>
    <property type="match status" value="1"/>
</dbReference>
<dbReference type="CDD" id="cd01400">
    <property type="entry name" value="6PGL"/>
    <property type="match status" value="1"/>
</dbReference>
<dbReference type="RefSeq" id="WP_378271468.1">
    <property type="nucleotide sequence ID" value="NZ_JBHUKR010000028.1"/>
</dbReference>
<comment type="function">
    <text evidence="2 7">Hydrolysis of 6-phosphogluconolactone to 6-phosphogluconate.</text>
</comment>
<dbReference type="EMBL" id="JBHUKR010000028">
    <property type="protein sequence ID" value="MFD2422403.1"/>
    <property type="molecule type" value="Genomic_DNA"/>
</dbReference>
<comment type="pathway">
    <text evidence="3 7">Carbohydrate degradation; pentose phosphate pathway; D-ribulose 5-phosphate from D-glucose 6-phosphate (oxidative stage): step 2/3.</text>
</comment>
<gene>
    <name evidence="7 9" type="primary">pgl</name>
    <name evidence="9" type="ORF">ACFSXZ_39380</name>
</gene>
<evidence type="ECO:0000313" key="9">
    <source>
        <dbReference type="EMBL" id="MFD2422403.1"/>
    </source>
</evidence>
<feature type="domain" description="Glucosamine/galactosamine-6-phosphate isomerase" evidence="8">
    <location>
        <begin position="64"/>
        <end position="292"/>
    </location>
</feature>
<keyword evidence="10" id="KW-1185">Reference proteome</keyword>
<evidence type="ECO:0000256" key="3">
    <source>
        <dbReference type="ARBA" id="ARBA00004961"/>
    </source>
</evidence>
<dbReference type="PANTHER" id="PTHR11054:SF0">
    <property type="entry name" value="6-PHOSPHOGLUCONOLACTONASE"/>
    <property type="match status" value="1"/>
</dbReference>
<dbReference type="EC" id="3.1.1.31" evidence="5 7"/>
<dbReference type="Proteomes" id="UP001597417">
    <property type="component" value="Unassembled WGS sequence"/>
</dbReference>
<protein>
    <recommendedName>
        <fullName evidence="6 7">6-phosphogluconolactonase</fullName>
        <shortName evidence="7">6PGL</shortName>
        <ecNumber evidence="5 7">3.1.1.31</ecNumber>
    </recommendedName>
</protein>
<evidence type="ECO:0000256" key="6">
    <source>
        <dbReference type="ARBA" id="ARBA00020337"/>
    </source>
</evidence>
<evidence type="ECO:0000256" key="7">
    <source>
        <dbReference type="RuleBase" id="RU365095"/>
    </source>
</evidence>
<accession>A0ABW5G543</accession>